<feature type="signal peptide" evidence="1">
    <location>
        <begin position="1"/>
        <end position="23"/>
    </location>
</feature>
<protein>
    <submittedName>
        <fullName evidence="4">Uncharacterized protein</fullName>
    </submittedName>
</protein>
<feature type="domain" description="Kazal-like" evidence="2">
    <location>
        <begin position="111"/>
        <end position="143"/>
    </location>
</feature>
<keyword evidence="1" id="KW-0732">Signal</keyword>
<dbReference type="SUPFAM" id="SSF100895">
    <property type="entry name" value="Kazal-type serine protease inhibitors"/>
    <property type="match status" value="1"/>
</dbReference>
<accession>A0ABP0GK98</accession>
<dbReference type="EMBL" id="CAWYQH010000119">
    <property type="protein sequence ID" value="CAK8691413.1"/>
    <property type="molecule type" value="Genomic_DNA"/>
</dbReference>
<sequence>MHLTFGGLMLLATAFLGNELALGLLEIPDGEIDETCPGNQQFSTCGGCLSTCEDRYVSKFCTLQCRIGCTCPYPMLLHGDNCVKHEECPEYKCGPDHPEFFIGNGKFCKCRELLGDCTREYRPVCDNEGKKWSNLCRLCQEGGRQFLEGKSLLYKKDYFPSQDCSSD</sequence>
<keyword evidence="5" id="KW-1185">Reference proteome</keyword>
<evidence type="ECO:0000259" key="2">
    <source>
        <dbReference type="Pfam" id="PF00050"/>
    </source>
</evidence>
<gene>
    <name evidence="4" type="ORF">CVLEPA_LOCUS24124</name>
</gene>
<evidence type="ECO:0000259" key="3">
    <source>
        <dbReference type="Pfam" id="PF01826"/>
    </source>
</evidence>
<evidence type="ECO:0000256" key="1">
    <source>
        <dbReference type="SAM" id="SignalP"/>
    </source>
</evidence>
<dbReference type="InterPro" id="IPR002919">
    <property type="entry name" value="TIL_dom"/>
</dbReference>
<organism evidence="4 5">
    <name type="scientific">Clavelina lepadiformis</name>
    <name type="common">Light-bulb sea squirt</name>
    <name type="synonym">Ascidia lepadiformis</name>
    <dbReference type="NCBI Taxonomy" id="159417"/>
    <lineage>
        <taxon>Eukaryota</taxon>
        <taxon>Metazoa</taxon>
        <taxon>Chordata</taxon>
        <taxon>Tunicata</taxon>
        <taxon>Ascidiacea</taxon>
        <taxon>Aplousobranchia</taxon>
        <taxon>Clavelinidae</taxon>
        <taxon>Clavelina</taxon>
    </lineage>
</organism>
<evidence type="ECO:0000313" key="4">
    <source>
        <dbReference type="EMBL" id="CAK8691413.1"/>
    </source>
</evidence>
<proteinExistence type="predicted"/>
<dbReference type="InterPro" id="IPR002350">
    <property type="entry name" value="Kazal_dom"/>
</dbReference>
<evidence type="ECO:0000313" key="5">
    <source>
        <dbReference type="Proteomes" id="UP001642483"/>
    </source>
</evidence>
<dbReference type="InterPro" id="IPR036058">
    <property type="entry name" value="Kazal_dom_sf"/>
</dbReference>
<dbReference type="InterPro" id="IPR036084">
    <property type="entry name" value="Ser_inhib-like_sf"/>
</dbReference>
<dbReference type="Proteomes" id="UP001642483">
    <property type="component" value="Unassembled WGS sequence"/>
</dbReference>
<dbReference type="Pfam" id="PF00050">
    <property type="entry name" value="Kazal_1"/>
    <property type="match status" value="1"/>
</dbReference>
<dbReference type="SUPFAM" id="SSF57567">
    <property type="entry name" value="Serine protease inhibitors"/>
    <property type="match status" value="1"/>
</dbReference>
<reference evidence="4 5" key="1">
    <citation type="submission" date="2024-02" db="EMBL/GenBank/DDBJ databases">
        <authorList>
            <person name="Daric V."/>
            <person name="Darras S."/>
        </authorList>
    </citation>
    <scope>NUCLEOTIDE SEQUENCE [LARGE SCALE GENOMIC DNA]</scope>
</reference>
<name>A0ABP0GK98_CLALP</name>
<feature type="domain" description="TIL" evidence="3">
    <location>
        <begin position="36"/>
        <end position="88"/>
    </location>
</feature>
<comment type="caution">
    <text evidence="4">The sequence shown here is derived from an EMBL/GenBank/DDBJ whole genome shotgun (WGS) entry which is preliminary data.</text>
</comment>
<dbReference type="Pfam" id="PF01826">
    <property type="entry name" value="TIL"/>
    <property type="match status" value="1"/>
</dbReference>
<dbReference type="Gene3D" id="3.30.60.30">
    <property type="match status" value="1"/>
</dbReference>
<feature type="chain" id="PRO_5046256705" evidence="1">
    <location>
        <begin position="24"/>
        <end position="167"/>
    </location>
</feature>
<dbReference type="Gene3D" id="2.10.25.10">
    <property type="entry name" value="Laminin"/>
    <property type="match status" value="1"/>
</dbReference>
<dbReference type="CDD" id="cd19941">
    <property type="entry name" value="TIL"/>
    <property type="match status" value="1"/>
</dbReference>